<dbReference type="Pfam" id="PF00956">
    <property type="entry name" value="NAP"/>
    <property type="match status" value="1"/>
</dbReference>
<dbReference type="FunFam" id="3.30.1120.90:FF:000005">
    <property type="entry name" value="Nucleosome assembly protein11"/>
    <property type="match status" value="1"/>
</dbReference>
<evidence type="ECO:0000256" key="6">
    <source>
        <dbReference type="RuleBase" id="RU003876"/>
    </source>
</evidence>
<evidence type="ECO:0000256" key="2">
    <source>
        <dbReference type="ARBA" id="ARBA00004496"/>
    </source>
</evidence>
<dbReference type="FunFam" id="1.20.5.1500:FF:000001">
    <property type="entry name" value="Nucleosome assembly protein 1-like 1"/>
    <property type="match status" value="1"/>
</dbReference>
<dbReference type="InterPro" id="IPR002164">
    <property type="entry name" value="NAP_family"/>
</dbReference>
<keyword evidence="5" id="KW-0539">Nucleus</keyword>
<evidence type="ECO:0000256" key="1">
    <source>
        <dbReference type="ARBA" id="ARBA00004123"/>
    </source>
</evidence>
<reference evidence="8 9" key="1">
    <citation type="submission" date="2013-11" db="EMBL/GenBank/DDBJ databases">
        <title>Genome sequencing of Stegodyphus mimosarum.</title>
        <authorList>
            <person name="Bechsgaard J."/>
        </authorList>
    </citation>
    <scope>NUCLEOTIDE SEQUENCE [LARGE SCALE GENOMIC DNA]</scope>
</reference>
<dbReference type="GO" id="GO:0000724">
    <property type="term" value="P:double-strand break repair via homologous recombination"/>
    <property type="evidence" value="ECO:0007669"/>
    <property type="project" value="UniProtKB-ARBA"/>
</dbReference>
<dbReference type="STRING" id="407821.A0A087SW62"/>
<dbReference type="Proteomes" id="UP000054359">
    <property type="component" value="Unassembled WGS sequence"/>
</dbReference>
<feature type="region of interest" description="Disordered" evidence="7">
    <location>
        <begin position="340"/>
        <end position="401"/>
    </location>
</feature>
<accession>A0A087SW62</accession>
<evidence type="ECO:0000256" key="3">
    <source>
        <dbReference type="ARBA" id="ARBA00009947"/>
    </source>
</evidence>
<dbReference type="Gene3D" id="1.20.5.1500">
    <property type="match status" value="1"/>
</dbReference>
<dbReference type="GO" id="GO:0006334">
    <property type="term" value="P:nucleosome assembly"/>
    <property type="evidence" value="ECO:0007669"/>
    <property type="project" value="InterPro"/>
</dbReference>
<dbReference type="OMA" id="VSPITWK"/>
<dbReference type="AlphaFoldDB" id="A0A087SW62"/>
<dbReference type="GO" id="GO:0005634">
    <property type="term" value="C:nucleus"/>
    <property type="evidence" value="ECO:0007669"/>
    <property type="project" value="UniProtKB-SubCell"/>
</dbReference>
<dbReference type="GO" id="GO:0042393">
    <property type="term" value="F:histone binding"/>
    <property type="evidence" value="ECO:0007669"/>
    <property type="project" value="UniProtKB-ARBA"/>
</dbReference>
<evidence type="ECO:0000256" key="5">
    <source>
        <dbReference type="ARBA" id="ARBA00023242"/>
    </source>
</evidence>
<comment type="subcellular location">
    <subcellularLocation>
        <location evidence="2">Cytoplasm</location>
    </subcellularLocation>
    <subcellularLocation>
        <location evidence="1">Nucleus</location>
    </subcellularLocation>
</comment>
<organism evidence="8 9">
    <name type="scientific">Stegodyphus mimosarum</name>
    <name type="common">African social velvet spider</name>
    <dbReference type="NCBI Taxonomy" id="407821"/>
    <lineage>
        <taxon>Eukaryota</taxon>
        <taxon>Metazoa</taxon>
        <taxon>Ecdysozoa</taxon>
        <taxon>Arthropoda</taxon>
        <taxon>Chelicerata</taxon>
        <taxon>Arachnida</taxon>
        <taxon>Araneae</taxon>
        <taxon>Araneomorphae</taxon>
        <taxon>Entelegynae</taxon>
        <taxon>Eresoidea</taxon>
        <taxon>Eresidae</taxon>
        <taxon>Stegodyphus</taxon>
    </lineage>
</organism>
<dbReference type="SUPFAM" id="SSF143113">
    <property type="entry name" value="NAP-like"/>
    <property type="match status" value="1"/>
</dbReference>
<gene>
    <name evidence="8" type="ORF">X975_03300</name>
</gene>
<dbReference type="InterPro" id="IPR037231">
    <property type="entry name" value="NAP-like_sf"/>
</dbReference>
<comment type="similarity">
    <text evidence="3 6">Belongs to the nucleosome assembly protein (NAP) family.</text>
</comment>
<evidence type="ECO:0000313" key="8">
    <source>
        <dbReference type="EMBL" id="KFM57101.1"/>
    </source>
</evidence>
<sequence length="401" mass="45749">MGDLKDVGQAGEGPEVKINTGDEAVDIEQNTAQTEGLKDADIMAALNSKLGSLLGNNTFNLPKPVKRNVKALKKLQLAHVNMEVEFFKELHELEIKYEKKFEPLYEKRSAIVTGAIIPTDEDCDFQSDSEKEAELSNEIQKVKVEDDTEAKMDVPEAEIKGIPEFWLTALKNAPTVADLIEEYDEPILKHLVDVKAVTLSEPMGFYLEFHFEPNDYFTDTVLTKYYELKCTPDPTDVFSFEGPEIVKCKGCTIDWKKGKNVTVKTIKKKQKHKARGAVRTVTKTVQNDSFFNFFNPPAVPEDEDQMDDETQNILNNDFEVGNLIKDRIIPHAVLFFTGENLVDDEFDEEEDDEEDEDYDEDEDEEEEEDDDENDNQCLNRKKSRGQTQQNQSQPPPECKQQ</sequence>
<dbReference type="PANTHER" id="PTHR11875">
    <property type="entry name" value="TESTIS-SPECIFIC Y-ENCODED PROTEIN"/>
    <property type="match status" value="1"/>
</dbReference>
<proteinExistence type="inferred from homology"/>
<feature type="compositionally biased region" description="Acidic residues" evidence="7">
    <location>
        <begin position="341"/>
        <end position="374"/>
    </location>
</feature>
<evidence type="ECO:0000256" key="7">
    <source>
        <dbReference type="SAM" id="MobiDB-lite"/>
    </source>
</evidence>
<evidence type="ECO:0000313" key="9">
    <source>
        <dbReference type="Proteomes" id="UP000054359"/>
    </source>
</evidence>
<dbReference type="GO" id="GO:0005737">
    <property type="term" value="C:cytoplasm"/>
    <property type="evidence" value="ECO:0007669"/>
    <property type="project" value="UniProtKB-SubCell"/>
</dbReference>
<keyword evidence="4" id="KW-0963">Cytoplasm</keyword>
<evidence type="ECO:0000256" key="4">
    <source>
        <dbReference type="ARBA" id="ARBA00022490"/>
    </source>
</evidence>
<dbReference type="OrthoDB" id="27325at2759"/>
<name>A0A087SW62_STEMI</name>
<keyword evidence="9" id="KW-1185">Reference proteome</keyword>
<dbReference type="EMBL" id="KK112233">
    <property type="protein sequence ID" value="KFM57101.1"/>
    <property type="molecule type" value="Genomic_DNA"/>
</dbReference>
<protein>
    <submittedName>
        <fullName evidence="8">Nucleosome assembly protein 1-like 4</fullName>
    </submittedName>
</protein>
<feature type="region of interest" description="Disordered" evidence="7">
    <location>
        <begin position="1"/>
        <end position="23"/>
    </location>
</feature>
<feature type="non-terminal residue" evidence="8">
    <location>
        <position position="401"/>
    </location>
</feature>
<dbReference type="Gene3D" id="3.30.1120.90">
    <property type="entry name" value="Nucleosome assembly protein"/>
    <property type="match status" value="1"/>
</dbReference>